<dbReference type="PANTHER" id="PTHR43405:SF1">
    <property type="entry name" value="GLYCOSYL HYDROLASE DIGH"/>
    <property type="match status" value="1"/>
</dbReference>
<dbReference type="InterPro" id="IPR052177">
    <property type="entry name" value="Divisome_Glycosyl_Hydrolase"/>
</dbReference>
<sequence length="537" mass="59264">MDLPRLRSAGPSLSPSRRTVLAGLGAAITTAAGARPAGAAAVRHREALAPEPAPATAKRQLRGVWIASLDNIDWPRRRALSAEQCRADFVALLDDVRAIGFNAVFVQVRPTADALWPSPFEPWSQWLTGTQGQDPGWDPLGFMVRASHERGLAFHAWFNPFRVAIQPDPAELIPSHPARRNPGWAVVYNGEIYYNPGLPAVRDFVQQAIMDAVTRYDLDGVHFDDYFYPYPGRHDFPDTAAFAAHGRGFTDRHAWRRDNIDLMVQQLQGLLRDTRPEAAYGVSPFGVWRNRRSDPRGSATLASQSYDDQYCDTRGWARNGWVDYIAPQLYWYLGFGIADYAILAPWWAEQTAGTDTQLWIGQSASRPGAPGRPAPWQDPAELSRHLALNATLPAIGGDLFFSARSVQLDRIGAIRRLAADHWQRPALGPLLPRLAHAAAPGPPTLWPTADLRTLRIEPCGRSGRHNRPFQYGLYRYDSNPGLVPPADPAQLAVLLPALTTDYHRPPPGTPGAWYAATTVDRAGRESATSTPLRLLGT</sequence>
<dbReference type="Proteomes" id="UP000540506">
    <property type="component" value="Unassembled WGS sequence"/>
</dbReference>
<dbReference type="RefSeq" id="WP_312897551.1">
    <property type="nucleotide sequence ID" value="NZ_JACHJV010000002.1"/>
</dbReference>
<organism evidence="3 4">
    <name type="scientific">Kitasatospora kifunensis</name>
    <name type="common">Streptomyces kifunensis</name>
    <dbReference type="NCBI Taxonomy" id="58351"/>
    <lineage>
        <taxon>Bacteria</taxon>
        <taxon>Bacillati</taxon>
        <taxon>Actinomycetota</taxon>
        <taxon>Actinomycetes</taxon>
        <taxon>Kitasatosporales</taxon>
        <taxon>Streptomycetaceae</taxon>
        <taxon>Kitasatospora</taxon>
    </lineage>
</organism>
<dbReference type="InterPro" id="IPR017853">
    <property type="entry name" value="GH"/>
</dbReference>
<keyword evidence="3" id="KW-0449">Lipoprotein</keyword>
<evidence type="ECO:0000259" key="2">
    <source>
        <dbReference type="Pfam" id="PF02638"/>
    </source>
</evidence>
<keyword evidence="4" id="KW-1185">Reference proteome</keyword>
<dbReference type="Pfam" id="PF02638">
    <property type="entry name" value="GHL10"/>
    <property type="match status" value="1"/>
</dbReference>
<evidence type="ECO:0000313" key="4">
    <source>
        <dbReference type="Proteomes" id="UP000540506"/>
    </source>
</evidence>
<dbReference type="PANTHER" id="PTHR43405">
    <property type="entry name" value="GLYCOSYL HYDROLASE DIGH"/>
    <property type="match status" value="1"/>
</dbReference>
<dbReference type="SUPFAM" id="SSF51445">
    <property type="entry name" value="(Trans)glycosidases"/>
    <property type="match status" value="1"/>
</dbReference>
<name>A0A7W7R946_KITKI</name>
<comment type="caution">
    <text evidence="3">The sequence shown here is derived from an EMBL/GenBank/DDBJ whole genome shotgun (WGS) entry which is preliminary data.</text>
</comment>
<reference evidence="3 4" key="1">
    <citation type="submission" date="2020-08" db="EMBL/GenBank/DDBJ databases">
        <title>Sequencing the genomes of 1000 actinobacteria strains.</title>
        <authorList>
            <person name="Klenk H.-P."/>
        </authorList>
    </citation>
    <scope>NUCLEOTIDE SEQUENCE [LARGE SCALE GENOMIC DNA]</scope>
    <source>
        <strain evidence="3 4">DSM 41654</strain>
    </source>
</reference>
<evidence type="ECO:0000313" key="3">
    <source>
        <dbReference type="EMBL" id="MBB4927715.1"/>
    </source>
</evidence>
<dbReference type="PROSITE" id="PS51318">
    <property type="entry name" value="TAT"/>
    <property type="match status" value="1"/>
</dbReference>
<dbReference type="InterPro" id="IPR003790">
    <property type="entry name" value="GHL10"/>
</dbReference>
<dbReference type="EMBL" id="JACHJV010000002">
    <property type="protein sequence ID" value="MBB4927715.1"/>
    <property type="molecule type" value="Genomic_DNA"/>
</dbReference>
<protein>
    <submittedName>
        <fullName evidence="3">Uncharacterized lipoprotein YddW (UPF0748 family)</fullName>
    </submittedName>
</protein>
<dbReference type="AlphaFoldDB" id="A0A7W7R946"/>
<evidence type="ECO:0000256" key="1">
    <source>
        <dbReference type="ARBA" id="ARBA00022729"/>
    </source>
</evidence>
<keyword evidence="1" id="KW-0732">Signal</keyword>
<feature type="domain" description="Glycosyl hydrolase-like 10" evidence="2">
    <location>
        <begin position="60"/>
        <end position="366"/>
    </location>
</feature>
<dbReference type="Gene3D" id="3.20.20.80">
    <property type="entry name" value="Glycosidases"/>
    <property type="match status" value="1"/>
</dbReference>
<gene>
    <name evidence="3" type="ORF">FHR34_006810</name>
</gene>
<accession>A0A7W7R946</accession>
<proteinExistence type="predicted"/>
<dbReference type="InterPro" id="IPR006311">
    <property type="entry name" value="TAT_signal"/>
</dbReference>